<dbReference type="PATRIC" id="fig|1423770.3.peg.1761"/>
<reference evidence="2 3" key="1">
    <citation type="journal article" date="2015" name="Genome Announc.">
        <title>Expanding the biotechnology potential of lactobacilli through comparative genomics of 213 strains and associated genera.</title>
        <authorList>
            <person name="Sun Z."/>
            <person name="Harris H.M."/>
            <person name="McCann A."/>
            <person name="Guo C."/>
            <person name="Argimon S."/>
            <person name="Zhang W."/>
            <person name="Yang X."/>
            <person name="Jeffery I.B."/>
            <person name="Cooney J.C."/>
            <person name="Kagawa T.F."/>
            <person name="Liu W."/>
            <person name="Song Y."/>
            <person name="Salvetti E."/>
            <person name="Wrobel A."/>
            <person name="Rasinkangas P."/>
            <person name="Parkhill J."/>
            <person name="Rea M.C."/>
            <person name="O'Sullivan O."/>
            <person name="Ritari J."/>
            <person name="Douillard F.P."/>
            <person name="Paul Ross R."/>
            <person name="Yang R."/>
            <person name="Briner A.E."/>
            <person name="Felis G.E."/>
            <person name="de Vos W.M."/>
            <person name="Barrangou R."/>
            <person name="Klaenhammer T.R."/>
            <person name="Caufield P.W."/>
            <person name="Cui Y."/>
            <person name="Zhang H."/>
            <person name="O'Toole P.W."/>
        </authorList>
    </citation>
    <scope>NUCLEOTIDE SEQUENCE [LARGE SCALE GENOMIC DNA]</scope>
    <source>
        <strain evidence="2 3">DSM 14500</strain>
    </source>
</reference>
<dbReference type="EMBL" id="AZEZ01000103">
    <property type="protein sequence ID" value="KRL42695.1"/>
    <property type="molecule type" value="Genomic_DNA"/>
</dbReference>
<feature type="transmembrane region" description="Helical" evidence="1">
    <location>
        <begin position="12"/>
        <end position="28"/>
    </location>
</feature>
<keyword evidence="3" id="KW-1185">Reference proteome</keyword>
<keyword evidence="1" id="KW-1133">Transmembrane helix</keyword>
<comment type="caution">
    <text evidence="2">The sequence shown here is derived from an EMBL/GenBank/DDBJ whole genome shotgun (WGS) entry which is preliminary data.</text>
</comment>
<dbReference type="AlphaFoldDB" id="A0A0R1QD71"/>
<name>A0A0R1QD71_9LACO</name>
<accession>A0A0R1QD71</accession>
<dbReference type="STRING" id="1423770.FD29_GL001721"/>
<proteinExistence type="predicted"/>
<evidence type="ECO:0000313" key="2">
    <source>
        <dbReference type="EMBL" id="KRL42695.1"/>
    </source>
</evidence>
<gene>
    <name evidence="2" type="ORF">FD29_GL001721</name>
</gene>
<keyword evidence="1" id="KW-0812">Transmembrane</keyword>
<evidence type="ECO:0000313" key="3">
    <source>
        <dbReference type="Proteomes" id="UP000050872"/>
    </source>
</evidence>
<sequence>MRSYLKLFFQDFLYLTMLFAIIIFGFVADQLLDISSVKKFSLLMIEMFFLALFSMMNAYHNDSQQNEYLKQKVNSYWWDALAQFLVALIVNIFSGILIFIFSQIFNRNILLDVSGILTLISVGMLGTGIATLFKTQWYRHQSLGQIGTLVFVLLALSGSTVGLLNVVEWILPPLSKLITTVQTEDSITRLLPLAGQTFIYADILYIISGFLYHENKKN</sequence>
<feature type="transmembrane region" description="Helical" evidence="1">
    <location>
        <begin position="146"/>
        <end position="171"/>
    </location>
</feature>
<evidence type="ECO:0000256" key="1">
    <source>
        <dbReference type="SAM" id="Phobius"/>
    </source>
</evidence>
<feature type="transmembrane region" description="Helical" evidence="1">
    <location>
        <begin position="40"/>
        <end position="59"/>
    </location>
</feature>
<protein>
    <submittedName>
        <fullName evidence="2">Uncharacterized protein</fullName>
    </submittedName>
</protein>
<feature type="transmembrane region" description="Helical" evidence="1">
    <location>
        <begin position="80"/>
        <end position="101"/>
    </location>
</feature>
<feature type="transmembrane region" description="Helical" evidence="1">
    <location>
        <begin position="191"/>
        <end position="212"/>
    </location>
</feature>
<feature type="transmembrane region" description="Helical" evidence="1">
    <location>
        <begin position="113"/>
        <end position="134"/>
    </location>
</feature>
<dbReference type="Proteomes" id="UP000050872">
    <property type="component" value="Unassembled WGS sequence"/>
</dbReference>
<organism evidence="2 3">
    <name type="scientific">Companilactobacillus mindensis DSM 14500</name>
    <dbReference type="NCBI Taxonomy" id="1423770"/>
    <lineage>
        <taxon>Bacteria</taxon>
        <taxon>Bacillati</taxon>
        <taxon>Bacillota</taxon>
        <taxon>Bacilli</taxon>
        <taxon>Lactobacillales</taxon>
        <taxon>Lactobacillaceae</taxon>
        <taxon>Companilactobacillus</taxon>
    </lineage>
</organism>
<keyword evidence="1" id="KW-0472">Membrane</keyword>